<dbReference type="OrthoDB" id="5153159at2759"/>
<reference evidence="1" key="1">
    <citation type="submission" date="2021-11" db="EMBL/GenBank/DDBJ databases">
        <title>Purpureocillium_takamizusanense_genome.</title>
        <authorList>
            <person name="Nguyen N.-H."/>
        </authorList>
    </citation>
    <scope>NUCLEOTIDE SEQUENCE</scope>
    <source>
        <strain evidence="1">PT3</strain>
    </source>
</reference>
<dbReference type="AlphaFoldDB" id="A0A9Q8QPZ6"/>
<dbReference type="GeneID" id="72070534"/>
<evidence type="ECO:0000313" key="1">
    <source>
        <dbReference type="EMBL" id="UNI22726.1"/>
    </source>
</evidence>
<dbReference type="Proteomes" id="UP000829364">
    <property type="component" value="Chromosome 8"/>
</dbReference>
<dbReference type="KEGG" id="ptkz:JDV02_008588"/>
<gene>
    <name evidence="1" type="ORF">JDV02_008588</name>
</gene>
<dbReference type="RefSeq" id="XP_047846207.1">
    <property type="nucleotide sequence ID" value="XM_047990200.1"/>
</dbReference>
<dbReference type="EMBL" id="CP086361">
    <property type="protein sequence ID" value="UNI22726.1"/>
    <property type="molecule type" value="Genomic_DNA"/>
</dbReference>
<proteinExistence type="predicted"/>
<keyword evidence="2" id="KW-1185">Reference proteome</keyword>
<evidence type="ECO:0000313" key="2">
    <source>
        <dbReference type="Proteomes" id="UP000829364"/>
    </source>
</evidence>
<organism evidence="1 2">
    <name type="scientific">Purpureocillium takamizusanense</name>
    <dbReference type="NCBI Taxonomy" id="2060973"/>
    <lineage>
        <taxon>Eukaryota</taxon>
        <taxon>Fungi</taxon>
        <taxon>Dikarya</taxon>
        <taxon>Ascomycota</taxon>
        <taxon>Pezizomycotina</taxon>
        <taxon>Sordariomycetes</taxon>
        <taxon>Hypocreomycetidae</taxon>
        <taxon>Hypocreales</taxon>
        <taxon>Ophiocordycipitaceae</taxon>
        <taxon>Purpureocillium</taxon>
    </lineage>
</organism>
<protein>
    <submittedName>
        <fullName evidence="1">Uncharacterized protein</fullName>
    </submittedName>
</protein>
<sequence length="268" mass="30301">MCYRLVSHMMRCDVRPVISNGRSRFVDGYAEPSTCACPRDAHIKGWLRCDKHGCCRMAVKIHLCVDPDSCLGQVTFHRYRQVRCEIRNPATRATWHDKEWEDDDLAAVDGLRLPVGGQVPGTRLPFECPLFQNTLGSLLHVGRSIAMLEDTVDRMVADNGRLTALMDGRLAATMEWRAPHRPNHELAWMITLANGAVERGLAEKQQLIERFGKIREELEKLTRWGERVVTGLDDAPDCEMLSESDGMEDEESQVTMGPDSCQKHLIIS</sequence>
<accession>A0A9Q8QPZ6</accession>
<name>A0A9Q8QPZ6_9HYPO</name>